<name>A0A286TZD0_9BACT</name>
<proteinExistence type="predicted"/>
<evidence type="ECO:0000313" key="2">
    <source>
        <dbReference type="Proteomes" id="UP000218542"/>
    </source>
</evidence>
<dbReference type="EMBL" id="BAOS01000017">
    <property type="protein sequence ID" value="GAX61171.1"/>
    <property type="molecule type" value="Genomic_DNA"/>
</dbReference>
<sequence>MFSLRILHSTISGFKANGKNTITATVHLQKAKLIGGMLSLRPRAMIKLPDHIAVAPIEKK</sequence>
<organism evidence="1 2">
    <name type="scientific">Candidatus Scalindua japonica</name>
    <dbReference type="NCBI Taxonomy" id="1284222"/>
    <lineage>
        <taxon>Bacteria</taxon>
        <taxon>Pseudomonadati</taxon>
        <taxon>Planctomycetota</taxon>
        <taxon>Candidatus Brocadiia</taxon>
        <taxon>Candidatus Brocadiales</taxon>
        <taxon>Candidatus Scalinduaceae</taxon>
        <taxon>Candidatus Scalindua</taxon>
    </lineage>
</organism>
<comment type="caution">
    <text evidence="1">The sequence shown here is derived from an EMBL/GenBank/DDBJ whole genome shotgun (WGS) entry which is preliminary data.</text>
</comment>
<dbReference type="AlphaFoldDB" id="A0A286TZD0"/>
<gene>
    <name evidence="1" type="ORF">SCALIN_C17_0205</name>
</gene>
<protein>
    <submittedName>
        <fullName evidence="1">Eukaryotic-type DNA primase, catalytic subunit</fullName>
    </submittedName>
</protein>
<evidence type="ECO:0000313" key="1">
    <source>
        <dbReference type="EMBL" id="GAX61171.1"/>
    </source>
</evidence>
<accession>A0A286TZD0</accession>
<keyword evidence="2" id="KW-1185">Reference proteome</keyword>
<dbReference type="Proteomes" id="UP000218542">
    <property type="component" value="Unassembled WGS sequence"/>
</dbReference>
<reference evidence="2" key="1">
    <citation type="journal article" date="2017" name="Environ. Microbiol. Rep.">
        <title>Genetic Diversity of Marine Anaerobic Ammonium-Oxidizing Bacteria as Revealed by Genomic and Proteomic Analyses of 'Candidatus Scalindua japonica'.</title>
        <authorList>
            <person name="Oshiki M."/>
            <person name="Mizuto K."/>
            <person name="Kimura Z."/>
            <person name="Kindaichi T."/>
            <person name="Satoh H."/>
            <person name="Okabe S."/>
        </authorList>
    </citation>
    <scope>NUCLEOTIDE SEQUENCE [LARGE SCALE GENOMIC DNA]</scope>
    <source>
        <strain evidence="2">husup-a2</strain>
    </source>
</reference>